<evidence type="ECO:0000256" key="9">
    <source>
        <dbReference type="ARBA" id="ARBA00023049"/>
    </source>
</evidence>
<evidence type="ECO:0000259" key="12">
    <source>
        <dbReference type="PROSITE" id="PS50106"/>
    </source>
</evidence>
<proteinExistence type="inferred from homology"/>
<evidence type="ECO:0000256" key="6">
    <source>
        <dbReference type="ARBA" id="ARBA00022801"/>
    </source>
</evidence>
<feature type="transmembrane region" description="Helical" evidence="11">
    <location>
        <begin position="12"/>
        <end position="30"/>
    </location>
</feature>
<protein>
    <recommendedName>
        <fullName evidence="11">Zinc metalloprotease</fullName>
        <ecNumber evidence="11">3.4.24.-</ecNumber>
    </recommendedName>
</protein>
<evidence type="ECO:0000313" key="14">
    <source>
        <dbReference type="Proteomes" id="UP000219669"/>
    </source>
</evidence>
<keyword evidence="5 11" id="KW-0812">Transmembrane</keyword>
<evidence type="ECO:0000256" key="11">
    <source>
        <dbReference type="RuleBase" id="RU362031"/>
    </source>
</evidence>
<comment type="subcellular location">
    <subcellularLocation>
        <location evidence="2">Membrane</location>
        <topology evidence="2">Multi-pass membrane protein</topology>
    </subcellularLocation>
</comment>
<keyword evidence="8 11" id="KW-1133">Transmembrane helix</keyword>
<dbReference type="PANTHER" id="PTHR42837:SF2">
    <property type="entry name" value="MEMBRANE METALLOPROTEASE ARASP2, CHLOROPLASTIC-RELATED"/>
    <property type="match status" value="1"/>
</dbReference>
<dbReference type="PROSITE" id="PS50106">
    <property type="entry name" value="PDZ"/>
    <property type="match status" value="1"/>
</dbReference>
<keyword evidence="14" id="KW-1185">Reference proteome</keyword>
<dbReference type="InterPro" id="IPR008915">
    <property type="entry name" value="Peptidase_M50"/>
</dbReference>
<dbReference type="InterPro" id="IPR004387">
    <property type="entry name" value="Pept_M50_Zn"/>
</dbReference>
<feature type="transmembrane region" description="Helical" evidence="11">
    <location>
        <begin position="106"/>
        <end position="127"/>
    </location>
</feature>
<evidence type="ECO:0000256" key="8">
    <source>
        <dbReference type="ARBA" id="ARBA00022989"/>
    </source>
</evidence>
<keyword evidence="6 11" id="KW-0378">Hydrolase</keyword>
<evidence type="ECO:0000256" key="3">
    <source>
        <dbReference type="ARBA" id="ARBA00007931"/>
    </source>
</evidence>
<dbReference type="SMART" id="SM00228">
    <property type="entry name" value="PDZ"/>
    <property type="match status" value="2"/>
</dbReference>
<reference evidence="13 14" key="1">
    <citation type="submission" date="2017-09" db="EMBL/GenBank/DDBJ databases">
        <authorList>
            <person name="Ehlers B."/>
            <person name="Leendertz F.H."/>
        </authorList>
    </citation>
    <scope>NUCLEOTIDE SEQUENCE [LARGE SCALE GENOMIC DNA]</scope>
    <source>
        <strain evidence="13 14">DSM 16848</strain>
    </source>
</reference>
<feature type="transmembrane region" description="Helical" evidence="11">
    <location>
        <begin position="434"/>
        <end position="452"/>
    </location>
</feature>
<evidence type="ECO:0000256" key="1">
    <source>
        <dbReference type="ARBA" id="ARBA00001947"/>
    </source>
</evidence>
<keyword evidence="11" id="KW-0479">Metal-binding</keyword>
<dbReference type="EMBL" id="OCNF01000030">
    <property type="protein sequence ID" value="SOD72351.1"/>
    <property type="molecule type" value="Genomic_DNA"/>
</dbReference>
<evidence type="ECO:0000256" key="7">
    <source>
        <dbReference type="ARBA" id="ARBA00022833"/>
    </source>
</evidence>
<keyword evidence="9 11" id="KW-0482">Metalloprotease</keyword>
<dbReference type="Proteomes" id="UP000219669">
    <property type="component" value="Unassembled WGS sequence"/>
</dbReference>
<organism evidence="13 14">
    <name type="scientific">Alysiella filiformis DSM 16848</name>
    <dbReference type="NCBI Taxonomy" id="1120981"/>
    <lineage>
        <taxon>Bacteria</taxon>
        <taxon>Pseudomonadati</taxon>
        <taxon>Pseudomonadota</taxon>
        <taxon>Betaproteobacteria</taxon>
        <taxon>Neisseriales</taxon>
        <taxon>Neisseriaceae</taxon>
        <taxon>Alysiella</taxon>
    </lineage>
</organism>
<dbReference type="GO" id="GO:0004222">
    <property type="term" value="F:metalloendopeptidase activity"/>
    <property type="evidence" value="ECO:0007669"/>
    <property type="project" value="InterPro"/>
</dbReference>
<evidence type="ECO:0000256" key="5">
    <source>
        <dbReference type="ARBA" id="ARBA00022692"/>
    </source>
</evidence>
<dbReference type="AlphaFoldDB" id="A0A286EN39"/>
<dbReference type="CDD" id="cd06163">
    <property type="entry name" value="S2P-M50_PDZ_RseP-like"/>
    <property type="match status" value="1"/>
</dbReference>
<dbReference type="InterPro" id="IPR041489">
    <property type="entry name" value="PDZ_6"/>
</dbReference>
<accession>A0A286EN39</accession>
<sequence>MAFYFNRLIMLSFIQTVLAFLVAILLLVSLHELGHLLVARWCGIKVLRFSVGFGKPFYTKVWRNIEWSLAPIPLGGYVKMVDTREGKVAEADLPYAFDKQHPLKRIAVVVAGPLVNLVLAIVLYFVAFGVGGVTEIRPYVGTVQTPSIASKAGFQAGDKILRVNGVSVNNFADAQTEIILNLESGKVLVDVETTTGSTAQRIIDAKGSSEAENVAKRQASLGISPMKHSEIIGFVAPNSPAEKAGLQAGDQITVMLHQNVTWQEWSKIVRENAGRNLPITYVRNGVSHTSTLRPEPVELPDRSQIVGRVGLAAQADQAWAAQVRHHYTPTLSQAWQLGWEKTHHYAALTLGFFGKLIMGQASLSHISGPLTIADVAGQTVQIGWQPYVEFLALVSISLGVMNLLPVPMLDGGHLVYYTWELIRGKPLSQRAQEWGLRMGATLMLMMMLLAFFNDITRLFLG</sequence>
<dbReference type="GO" id="GO:0006508">
    <property type="term" value="P:proteolysis"/>
    <property type="evidence" value="ECO:0007669"/>
    <property type="project" value="UniProtKB-KW"/>
</dbReference>
<evidence type="ECO:0000256" key="4">
    <source>
        <dbReference type="ARBA" id="ARBA00022670"/>
    </source>
</evidence>
<keyword evidence="7 11" id="KW-0862">Zinc</keyword>
<dbReference type="SUPFAM" id="SSF50156">
    <property type="entry name" value="PDZ domain-like"/>
    <property type="match status" value="2"/>
</dbReference>
<evidence type="ECO:0000256" key="10">
    <source>
        <dbReference type="ARBA" id="ARBA00023136"/>
    </source>
</evidence>
<dbReference type="GO" id="GO:0046872">
    <property type="term" value="F:metal ion binding"/>
    <property type="evidence" value="ECO:0007669"/>
    <property type="project" value="UniProtKB-KW"/>
</dbReference>
<comment type="similarity">
    <text evidence="3 11">Belongs to the peptidase M50B family.</text>
</comment>
<comment type="cofactor">
    <cofactor evidence="1 11">
        <name>Zn(2+)</name>
        <dbReference type="ChEBI" id="CHEBI:29105"/>
    </cofactor>
</comment>
<name>A0A286EN39_9NEIS</name>
<dbReference type="Pfam" id="PF17820">
    <property type="entry name" value="PDZ_6"/>
    <property type="match status" value="1"/>
</dbReference>
<dbReference type="Gene3D" id="2.30.42.10">
    <property type="match status" value="2"/>
</dbReference>
<dbReference type="PANTHER" id="PTHR42837">
    <property type="entry name" value="REGULATOR OF SIGMA-E PROTEASE RSEP"/>
    <property type="match status" value="1"/>
</dbReference>
<keyword evidence="4 13" id="KW-0645">Protease</keyword>
<evidence type="ECO:0000256" key="2">
    <source>
        <dbReference type="ARBA" id="ARBA00004141"/>
    </source>
</evidence>
<dbReference type="GO" id="GO:0016020">
    <property type="term" value="C:membrane"/>
    <property type="evidence" value="ECO:0007669"/>
    <property type="project" value="UniProtKB-SubCell"/>
</dbReference>
<evidence type="ECO:0000313" key="13">
    <source>
        <dbReference type="EMBL" id="SOD72351.1"/>
    </source>
</evidence>
<dbReference type="InterPro" id="IPR036034">
    <property type="entry name" value="PDZ_sf"/>
</dbReference>
<dbReference type="NCBIfam" id="TIGR00054">
    <property type="entry name" value="RIP metalloprotease RseP"/>
    <property type="match status" value="1"/>
</dbReference>
<dbReference type="Pfam" id="PF02163">
    <property type="entry name" value="Peptidase_M50"/>
    <property type="match status" value="1"/>
</dbReference>
<gene>
    <name evidence="13" type="ORF">SAMN02746062_02202</name>
</gene>
<dbReference type="InterPro" id="IPR001478">
    <property type="entry name" value="PDZ"/>
</dbReference>
<dbReference type="EC" id="3.4.24.-" evidence="11"/>
<feature type="domain" description="PDZ" evidence="12">
    <location>
        <begin position="139"/>
        <end position="195"/>
    </location>
</feature>
<keyword evidence="10 11" id="KW-0472">Membrane</keyword>